<evidence type="ECO:0000259" key="3">
    <source>
        <dbReference type="Pfam" id="PF00248"/>
    </source>
</evidence>
<protein>
    <submittedName>
        <fullName evidence="4">Diketo-D-gluconic acid reductase</fullName>
    </submittedName>
</protein>
<dbReference type="InterPro" id="IPR036812">
    <property type="entry name" value="NAD(P)_OxRdtase_dom_sf"/>
</dbReference>
<dbReference type="EMBL" id="CAICTM010001854">
    <property type="protein sequence ID" value="CAB9526618.1"/>
    <property type="molecule type" value="Genomic_DNA"/>
</dbReference>
<dbReference type="CDD" id="cd19071">
    <property type="entry name" value="AKR_AKR1-5-like"/>
    <property type="match status" value="1"/>
</dbReference>
<dbReference type="InterPro" id="IPR020471">
    <property type="entry name" value="AKR"/>
</dbReference>
<evidence type="ECO:0000256" key="2">
    <source>
        <dbReference type="SAM" id="SignalP"/>
    </source>
</evidence>
<dbReference type="PRINTS" id="PR00069">
    <property type="entry name" value="ALDKETRDTASE"/>
</dbReference>
<dbReference type="GO" id="GO:0016491">
    <property type="term" value="F:oxidoreductase activity"/>
    <property type="evidence" value="ECO:0007669"/>
    <property type="project" value="InterPro"/>
</dbReference>
<feature type="signal peptide" evidence="2">
    <location>
        <begin position="1"/>
        <end position="23"/>
    </location>
</feature>
<proteinExistence type="predicted"/>
<comment type="caution">
    <text evidence="4">The sequence shown here is derived from an EMBL/GenBank/DDBJ whole genome shotgun (WGS) entry which is preliminary data.</text>
</comment>
<feature type="domain" description="NADP-dependent oxidoreductase" evidence="3">
    <location>
        <begin position="234"/>
        <end position="416"/>
    </location>
</feature>
<dbReference type="InterPro" id="IPR018170">
    <property type="entry name" value="Aldo/ket_reductase_CS"/>
</dbReference>
<name>A0A9N8HXS1_9STRA</name>
<feature type="compositionally biased region" description="Acidic residues" evidence="1">
    <location>
        <begin position="461"/>
        <end position="474"/>
    </location>
</feature>
<dbReference type="Pfam" id="PF00248">
    <property type="entry name" value="Aldo_ket_red"/>
    <property type="match status" value="1"/>
</dbReference>
<evidence type="ECO:0000313" key="4">
    <source>
        <dbReference type="EMBL" id="CAB9526618.1"/>
    </source>
</evidence>
<dbReference type="InterPro" id="IPR023210">
    <property type="entry name" value="NADP_OxRdtase_dom"/>
</dbReference>
<evidence type="ECO:0000256" key="1">
    <source>
        <dbReference type="SAM" id="MobiDB-lite"/>
    </source>
</evidence>
<dbReference type="Gene3D" id="3.20.20.100">
    <property type="entry name" value="NADP-dependent oxidoreductase domain"/>
    <property type="match status" value="1"/>
</dbReference>
<sequence>MLLWKKIYCICILLSSSVPLHYALTPTSISRREALTSSAVSLAGLVVSAPPGVADETVDLDAIKAARANGPTNLLDVVNANSNNKNKVAVETVDMDKVNAARQSKNVVVNSIVPIKDPPPILAIGSTSVKIPRVGYSFYKTAPDQAARCTTLALYAGIRHLDVATDYGSNAEVARALQKYLDIGPSGLLNLSEEKPELLEQLEATRLAGEKHALQVGASSQSFTATPTGSIGRKFRRDRLFLSHKVSNQEQSTDPVAVRRSVKATIKELGCQYLDMVSIHTPLTDKARRLATYEALLDLRDSGFCKAVGVCNYGLGPLQEIEAAKLELPAVNQLELSPFNQHKEVVSWCNKNGIAIACGAWSKLSSADGPTDQWEVVGKMAQQKGMTKAQVLVRWSMQKGYICVPRSAATSKVERVAIAENSYGGVNLDESNMLTAEEMQILEGLDVSLKCGKLGRRDGWTDEDVTSPDWEPTDFDSGSVGRLQRPLV</sequence>
<dbReference type="SUPFAM" id="SSF51430">
    <property type="entry name" value="NAD(P)-linked oxidoreductase"/>
    <property type="match status" value="2"/>
</dbReference>
<keyword evidence="5" id="KW-1185">Reference proteome</keyword>
<keyword evidence="2" id="KW-0732">Signal</keyword>
<dbReference type="PANTHER" id="PTHR43827:SF13">
    <property type="entry name" value="ALDO_KETO REDUCTASE FAMILY PROTEIN"/>
    <property type="match status" value="1"/>
</dbReference>
<dbReference type="AlphaFoldDB" id="A0A9N8HXS1"/>
<reference evidence="4" key="1">
    <citation type="submission" date="2020-06" db="EMBL/GenBank/DDBJ databases">
        <authorList>
            <consortium name="Plant Systems Biology data submission"/>
        </authorList>
    </citation>
    <scope>NUCLEOTIDE SEQUENCE</scope>
    <source>
        <strain evidence="4">D6</strain>
    </source>
</reference>
<dbReference type="OrthoDB" id="416253at2759"/>
<gene>
    <name evidence="4" type="ORF">SEMRO_1856_G302000.1</name>
</gene>
<accession>A0A9N8HXS1</accession>
<dbReference type="PROSITE" id="PS00062">
    <property type="entry name" value="ALDOKETO_REDUCTASE_2"/>
    <property type="match status" value="1"/>
</dbReference>
<dbReference type="Proteomes" id="UP001153069">
    <property type="component" value="Unassembled WGS sequence"/>
</dbReference>
<feature type="chain" id="PRO_5040350480" evidence="2">
    <location>
        <begin position="24"/>
        <end position="488"/>
    </location>
</feature>
<evidence type="ECO:0000313" key="5">
    <source>
        <dbReference type="Proteomes" id="UP001153069"/>
    </source>
</evidence>
<organism evidence="4 5">
    <name type="scientific">Seminavis robusta</name>
    <dbReference type="NCBI Taxonomy" id="568900"/>
    <lineage>
        <taxon>Eukaryota</taxon>
        <taxon>Sar</taxon>
        <taxon>Stramenopiles</taxon>
        <taxon>Ochrophyta</taxon>
        <taxon>Bacillariophyta</taxon>
        <taxon>Bacillariophyceae</taxon>
        <taxon>Bacillariophycidae</taxon>
        <taxon>Naviculales</taxon>
        <taxon>Naviculaceae</taxon>
        <taxon>Seminavis</taxon>
    </lineage>
</organism>
<feature type="region of interest" description="Disordered" evidence="1">
    <location>
        <begin position="458"/>
        <end position="488"/>
    </location>
</feature>
<dbReference type="PANTHER" id="PTHR43827">
    <property type="entry name" value="2,5-DIKETO-D-GLUCONIC ACID REDUCTASE"/>
    <property type="match status" value="1"/>
</dbReference>